<dbReference type="InterPro" id="IPR023393">
    <property type="entry name" value="START-like_dom_sf"/>
</dbReference>
<evidence type="ECO:0000313" key="3">
    <source>
        <dbReference type="EMBL" id="SED96511.1"/>
    </source>
</evidence>
<reference evidence="3 4" key="1">
    <citation type="submission" date="2016-10" db="EMBL/GenBank/DDBJ databases">
        <authorList>
            <person name="de Groot N.N."/>
        </authorList>
    </citation>
    <scope>NUCLEOTIDE SEQUENCE [LARGE SCALE GENOMIC DNA]</scope>
    <source>
        <strain evidence="3 4">MT12</strain>
    </source>
</reference>
<evidence type="ECO:0000256" key="1">
    <source>
        <dbReference type="ARBA" id="ARBA00006817"/>
    </source>
</evidence>
<organism evidence="3 4">
    <name type="scientific">Bradyrhizobium erythrophlei</name>
    <dbReference type="NCBI Taxonomy" id="1437360"/>
    <lineage>
        <taxon>Bacteria</taxon>
        <taxon>Pseudomonadati</taxon>
        <taxon>Pseudomonadota</taxon>
        <taxon>Alphaproteobacteria</taxon>
        <taxon>Hyphomicrobiales</taxon>
        <taxon>Nitrobacteraceae</taxon>
        <taxon>Bradyrhizobium</taxon>
    </lineage>
</organism>
<feature type="domain" description="Activator of Hsp90 ATPase homologue 1/2-like C-terminal" evidence="2">
    <location>
        <begin position="26"/>
        <end position="159"/>
    </location>
</feature>
<sequence length="163" mass="18443">MDARVDKTLRITTPSDFEFAMTRQFDAPRRFVFDAMTKPEYVVRWLGCEQLTMPVCEIDLRVGGAYRFVFRSSDGVEHILTGTYREVVRPERLVFGETFAMPGFTSDEYLVTSTFVEEGGTTTLTTTIRHPTKEARDGHLNSGIDKGVEPAYDRLAEIVAEMG</sequence>
<dbReference type="Pfam" id="PF08327">
    <property type="entry name" value="AHSA1"/>
    <property type="match status" value="1"/>
</dbReference>
<dbReference type="Gene3D" id="3.30.530.20">
    <property type="match status" value="1"/>
</dbReference>
<proteinExistence type="inferred from homology"/>
<dbReference type="Proteomes" id="UP000198992">
    <property type="component" value="Unassembled WGS sequence"/>
</dbReference>
<dbReference type="AlphaFoldDB" id="A0A1H5EZH0"/>
<evidence type="ECO:0000259" key="2">
    <source>
        <dbReference type="Pfam" id="PF08327"/>
    </source>
</evidence>
<accession>A0A1H5EZH0</accession>
<comment type="similarity">
    <text evidence="1">Belongs to the AHA1 family.</text>
</comment>
<name>A0A1H5EZH0_9BRAD</name>
<dbReference type="InterPro" id="IPR013538">
    <property type="entry name" value="ASHA1/2-like_C"/>
</dbReference>
<evidence type="ECO:0000313" key="4">
    <source>
        <dbReference type="Proteomes" id="UP000198992"/>
    </source>
</evidence>
<dbReference type="SUPFAM" id="SSF55961">
    <property type="entry name" value="Bet v1-like"/>
    <property type="match status" value="1"/>
</dbReference>
<protein>
    <submittedName>
        <fullName evidence="3">Uncharacterized conserved protein YndB, AHSA1/START domain</fullName>
    </submittedName>
</protein>
<gene>
    <name evidence="3" type="ORF">SAMN05444164_6445</name>
</gene>
<dbReference type="EMBL" id="FNTH01000001">
    <property type="protein sequence ID" value="SED96511.1"/>
    <property type="molecule type" value="Genomic_DNA"/>
</dbReference>